<evidence type="ECO:0000313" key="3">
    <source>
        <dbReference type="Proteomes" id="UP000324376"/>
    </source>
</evidence>
<dbReference type="AlphaFoldDB" id="A0A5S5C9C6"/>
<evidence type="ECO:0000259" key="1">
    <source>
        <dbReference type="Pfam" id="PF09949"/>
    </source>
</evidence>
<proteinExistence type="predicted"/>
<protein>
    <submittedName>
        <fullName evidence="2">Phosphatidate phosphatase APP1</fullName>
    </submittedName>
</protein>
<name>A0A5S5C9C6_9FLAO</name>
<dbReference type="PANTHER" id="PTHR28208:SF3">
    <property type="entry name" value="PHOSPHATIDATE PHOSPHATASE APP1"/>
    <property type="match status" value="1"/>
</dbReference>
<dbReference type="PANTHER" id="PTHR28208">
    <property type="entry name" value="PHOSPHATIDATE PHOSPHATASE APP1"/>
    <property type="match status" value="1"/>
</dbReference>
<dbReference type="InterPro" id="IPR019236">
    <property type="entry name" value="APP1_cat"/>
</dbReference>
<sequence length="350" mass="41176">MITSSLDEVFLSLALQDISMFRRKPLRINSYLSYGTPSHFRALGRALEFRNVEFINDLNQWRTLINIYKQFESDEIRNTELLLKLSNGLKFSTKTDKEGYYVFDRDIEKLHELADNQGWVKYVASFDDDSSPIIKNNIFEGEMIIPSSKANYGIISDIDDTILHTGVASFMKWRLIRNTFFRNFDKRMPLEGTSQFYKKLQLGTLKEPLNPFFYISNSPWNLYDYLTAFLKRHYFPKGPILLRDFRNPFERKPKVKLPHKEREIINLLRIYPDLKFVLIGDSGEKDADIYTKIAKQFPDRILAIYVRSVNHAKRFQRIQSIVDNFKTTPMLQVKTSEEAEEHARNIGLIL</sequence>
<accession>A0A5S5C9C6</accession>
<keyword evidence="3" id="KW-1185">Reference proteome</keyword>
<gene>
    <name evidence="2" type="ORF">BD809_102155</name>
</gene>
<dbReference type="GO" id="GO:0008195">
    <property type="term" value="F:phosphatidate phosphatase activity"/>
    <property type="evidence" value="ECO:0007669"/>
    <property type="project" value="InterPro"/>
</dbReference>
<dbReference type="EMBL" id="VNHU01000002">
    <property type="protein sequence ID" value="TYP75944.1"/>
    <property type="molecule type" value="Genomic_DNA"/>
</dbReference>
<dbReference type="Proteomes" id="UP000324376">
    <property type="component" value="Unassembled WGS sequence"/>
</dbReference>
<comment type="caution">
    <text evidence="2">The sequence shown here is derived from an EMBL/GenBank/DDBJ whole genome shotgun (WGS) entry which is preliminary data.</text>
</comment>
<feature type="domain" description="Phosphatidate phosphatase APP1 catalytic" evidence="1">
    <location>
        <begin position="152"/>
        <end position="307"/>
    </location>
</feature>
<dbReference type="Pfam" id="PF09949">
    <property type="entry name" value="APP1_cat"/>
    <property type="match status" value="1"/>
</dbReference>
<evidence type="ECO:0000313" key="2">
    <source>
        <dbReference type="EMBL" id="TYP75944.1"/>
    </source>
</evidence>
<dbReference type="InterPro" id="IPR052935">
    <property type="entry name" value="Mg2+_PAP"/>
</dbReference>
<organism evidence="2 3">
    <name type="scientific">Aquimarina intermedia</name>
    <dbReference type="NCBI Taxonomy" id="350814"/>
    <lineage>
        <taxon>Bacteria</taxon>
        <taxon>Pseudomonadati</taxon>
        <taxon>Bacteroidota</taxon>
        <taxon>Flavobacteriia</taxon>
        <taxon>Flavobacteriales</taxon>
        <taxon>Flavobacteriaceae</taxon>
        <taxon>Aquimarina</taxon>
    </lineage>
</organism>
<reference evidence="2 3" key="1">
    <citation type="submission" date="2019-07" db="EMBL/GenBank/DDBJ databases">
        <title>Genomic Encyclopedia of Archaeal and Bacterial Type Strains, Phase II (KMG-II): from individual species to whole genera.</title>
        <authorList>
            <person name="Goeker M."/>
        </authorList>
    </citation>
    <scope>NUCLEOTIDE SEQUENCE [LARGE SCALE GENOMIC DNA]</scope>
    <source>
        <strain evidence="2 3">DSM 17527</strain>
    </source>
</reference>